<evidence type="ECO:0000313" key="2">
    <source>
        <dbReference type="Proteomes" id="UP001611075"/>
    </source>
</evidence>
<dbReference type="Proteomes" id="UP001611075">
    <property type="component" value="Unassembled WGS sequence"/>
</dbReference>
<proteinExistence type="predicted"/>
<sequence length="109" mass="12448">MVMIRDCAGQYHLFRDGTDHGLILKADKERWSLTRERHAHIASAEGERWELVAESTPVCTGGWDALRREYVARHLPSGRVIARCDTQYGLLARAARRHLRLTTSNPPNQ</sequence>
<gene>
    <name evidence="1" type="ORF">ACH4OY_28535</name>
</gene>
<reference evidence="1 2" key="1">
    <citation type="submission" date="2024-10" db="EMBL/GenBank/DDBJ databases">
        <title>The Natural Products Discovery Center: Release of the First 8490 Sequenced Strains for Exploring Actinobacteria Biosynthetic Diversity.</title>
        <authorList>
            <person name="Kalkreuter E."/>
            <person name="Kautsar S.A."/>
            <person name="Yang D."/>
            <person name="Bader C.D."/>
            <person name="Teijaro C.N."/>
            <person name="Fluegel L."/>
            <person name="Davis C.M."/>
            <person name="Simpson J.R."/>
            <person name="Lauterbach L."/>
            <person name="Steele A.D."/>
            <person name="Gui C."/>
            <person name="Meng S."/>
            <person name="Li G."/>
            <person name="Viehrig K."/>
            <person name="Ye F."/>
            <person name="Su P."/>
            <person name="Kiefer A.F."/>
            <person name="Nichols A."/>
            <person name="Cepeda A.J."/>
            <person name="Yan W."/>
            <person name="Fan B."/>
            <person name="Jiang Y."/>
            <person name="Adhikari A."/>
            <person name="Zheng C.-J."/>
            <person name="Schuster L."/>
            <person name="Cowan T.M."/>
            <person name="Smanski M.J."/>
            <person name="Chevrette M.G."/>
            <person name="De Carvalho L.P.S."/>
            <person name="Shen B."/>
        </authorList>
    </citation>
    <scope>NUCLEOTIDE SEQUENCE [LARGE SCALE GENOMIC DNA]</scope>
    <source>
        <strain evidence="1 2">NPDC021253</strain>
    </source>
</reference>
<dbReference type="RefSeq" id="WP_396684879.1">
    <property type="nucleotide sequence ID" value="NZ_JBIRPU010000030.1"/>
</dbReference>
<organism evidence="1 2">
    <name type="scientific">Micromonospora rubida</name>
    <dbReference type="NCBI Taxonomy" id="2697657"/>
    <lineage>
        <taxon>Bacteria</taxon>
        <taxon>Bacillati</taxon>
        <taxon>Actinomycetota</taxon>
        <taxon>Actinomycetes</taxon>
        <taxon>Micromonosporales</taxon>
        <taxon>Micromonosporaceae</taxon>
        <taxon>Micromonospora</taxon>
    </lineage>
</organism>
<name>A0ABW7SUL5_9ACTN</name>
<keyword evidence="2" id="KW-1185">Reference proteome</keyword>
<evidence type="ECO:0000313" key="1">
    <source>
        <dbReference type="EMBL" id="MFI0796601.1"/>
    </source>
</evidence>
<comment type="caution">
    <text evidence="1">The sequence shown here is derived from an EMBL/GenBank/DDBJ whole genome shotgun (WGS) entry which is preliminary data.</text>
</comment>
<dbReference type="EMBL" id="JBIRPU010000030">
    <property type="protein sequence ID" value="MFI0796601.1"/>
    <property type="molecule type" value="Genomic_DNA"/>
</dbReference>
<accession>A0ABW7SUL5</accession>
<protein>
    <submittedName>
        <fullName evidence="1">Uncharacterized protein</fullName>
    </submittedName>
</protein>